<dbReference type="PANTHER" id="PTHR24412:SF489">
    <property type="entry name" value="RING FINGER DOMAIN AND KELCH REPEAT-CONTAINING PROTEIN DDB_G0271372"/>
    <property type="match status" value="1"/>
</dbReference>
<evidence type="ECO:0000313" key="4">
    <source>
        <dbReference type="Proteomes" id="UP000694888"/>
    </source>
</evidence>
<sequence>MMAALGGMWRRRLYTDLTLVVEGKAVRCHKVILASASPYFHTRLFTGRRESPIDKIFLTNVSKTILDLILDFLYTGECPLNLDNAEDILKAACLFQLSSLHDMADLYLSENIDASNCLRIFKLANSTSSPLMKEQARWVINNHFLAIWQTPMFRHLTCKELISVIEQDELVVPDEDSVCNAILTWLEADRDKRRFMLSEILRRVKLPQQRKEFIKETLAADHMVKRKSPASVV</sequence>
<dbReference type="Gene3D" id="1.25.40.420">
    <property type="match status" value="1"/>
</dbReference>
<dbReference type="Gene3D" id="3.30.710.10">
    <property type="entry name" value="Potassium Channel Kv1.1, Chain A"/>
    <property type="match status" value="1"/>
</dbReference>
<evidence type="ECO:0000256" key="1">
    <source>
        <dbReference type="ARBA" id="ARBA00022441"/>
    </source>
</evidence>
<evidence type="ECO:0000256" key="2">
    <source>
        <dbReference type="ARBA" id="ARBA00022737"/>
    </source>
</evidence>
<evidence type="ECO:0000259" key="3">
    <source>
        <dbReference type="PROSITE" id="PS50097"/>
    </source>
</evidence>
<protein>
    <submittedName>
        <fullName evidence="5">Kelch-like protein 25</fullName>
    </submittedName>
</protein>
<dbReference type="CDD" id="cd18186">
    <property type="entry name" value="BTB_POZ_ZBTB_KLHL-like"/>
    <property type="match status" value="1"/>
</dbReference>
<keyword evidence="2" id="KW-0677">Repeat</keyword>
<dbReference type="PANTHER" id="PTHR24412">
    <property type="entry name" value="KELCH PROTEIN"/>
    <property type="match status" value="1"/>
</dbReference>
<dbReference type="PROSITE" id="PS50097">
    <property type="entry name" value="BTB"/>
    <property type="match status" value="1"/>
</dbReference>
<dbReference type="InterPro" id="IPR011705">
    <property type="entry name" value="BACK"/>
</dbReference>
<reference evidence="5" key="1">
    <citation type="submission" date="2025-08" db="UniProtKB">
        <authorList>
            <consortium name="RefSeq"/>
        </authorList>
    </citation>
    <scope>IDENTIFICATION</scope>
</reference>
<keyword evidence="1" id="KW-0880">Kelch repeat</keyword>
<organism evidence="4 5">
    <name type="scientific">Aplysia californica</name>
    <name type="common">California sea hare</name>
    <dbReference type="NCBI Taxonomy" id="6500"/>
    <lineage>
        <taxon>Eukaryota</taxon>
        <taxon>Metazoa</taxon>
        <taxon>Spiralia</taxon>
        <taxon>Lophotrochozoa</taxon>
        <taxon>Mollusca</taxon>
        <taxon>Gastropoda</taxon>
        <taxon>Heterobranchia</taxon>
        <taxon>Euthyneura</taxon>
        <taxon>Tectipleura</taxon>
        <taxon>Aplysiida</taxon>
        <taxon>Aplysioidea</taxon>
        <taxon>Aplysiidae</taxon>
        <taxon>Aplysia</taxon>
    </lineage>
</organism>
<keyword evidence="4" id="KW-1185">Reference proteome</keyword>
<feature type="domain" description="BTB" evidence="3">
    <location>
        <begin position="15"/>
        <end position="82"/>
    </location>
</feature>
<dbReference type="RefSeq" id="XP_035824790.1">
    <property type="nucleotide sequence ID" value="XM_035968897.1"/>
</dbReference>
<dbReference type="InterPro" id="IPR000210">
    <property type="entry name" value="BTB/POZ_dom"/>
</dbReference>
<accession>A0ABM1VQU8</accession>
<dbReference type="GeneID" id="118477433"/>
<proteinExistence type="predicted"/>
<dbReference type="InterPro" id="IPR011333">
    <property type="entry name" value="SKP1/BTB/POZ_sf"/>
</dbReference>
<evidence type="ECO:0000313" key="5">
    <source>
        <dbReference type="RefSeq" id="XP_035824790.1"/>
    </source>
</evidence>
<dbReference type="SMART" id="SM00225">
    <property type="entry name" value="BTB"/>
    <property type="match status" value="1"/>
</dbReference>
<gene>
    <name evidence="5" type="primary">LOC118477433</name>
</gene>
<dbReference type="SMART" id="SM00875">
    <property type="entry name" value="BACK"/>
    <property type="match status" value="1"/>
</dbReference>
<name>A0ABM1VQU8_APLCA</name>
<dbReference type="Pfam" id="PF07707">
    <property type="entry name" value="BACK"/>
    <property type="match status" value="1"/>
</dbReference>
<dbReference type="Pfam" id="PF00651">
    <property type="entry name" value="BTB"/>
    <property type="match status" value="1"/>
</dbReference>
<dbReference type="SUPFAM" id="SSF54695">
    <property type="entry name" value="POZ domain"/>
    <property type="match status" value="1"/>
</dbReference>
<dbReference type="Proteomes" id="UP000694888">
    <property type="component" value="Unplaced"/>
</dbReference>